<dbReference type="PANTHER" id="PTHR39597">
    <property type="entry name" value="UBA DOMAIN-CONTAINING PROTEIN RUP1"/>
    <property type="match status" value="1"/>
</dbReference>
<dbReference type="InterPro" id="IPR055335">
    <property type="entry name" value="Ucp6/RUP1"/>
</dbReference>
<dbReference type="STRING" id="1442368.A0A0D2DCT7"/>
<dbReference type="AlphaFoldDB" id="A0A0D2DCT7"/>
<dbReference type="PANTHER" id="PTHR39597:SF1">
    <property type="entry name" value="UBA DOMAIN-CONTAINING PROTEIN RUP1"/>
    <property type="match status" value="1"/>
</dbReference>
<gene>
    <name evidence="3" type="ORF">Z517_10192</name>
</gene>
<feature type="region of interest" description="Disordered" evidence="2">
    <location>
        <begin position="792"/>
        <end position="815"/>
    </location>
</feature>
<dbReference type="SUPFAM" id="SSF46934">
    <property type="entry name" value="UBA-like"/>
    <property type="match status" value="1"/>
</dbReference>
<protein>
    <recommendedName>
        <fullName evidence="5">UBA domain-containing protein</fullName>
    </recommendedName>
</protein>
<dbReference type="GeneID" id="25309682"/>
<feature type="coiled-coil region" evidence="1">
    <location>
        <begin position="413"/>
        <end position="440"/>
    </location>
</feature>
<dbReference type="GO" id="GO:0016579">
    <property type="term" value="P:protein deubiquitination"/>
    <property type="evidence" value="ECO:0007669"/>
    <property type="project" value="TreeGrafter"/>
</dbReference>
<evidence type="ECO:0000313" key="3">
    <source>
        <dbReference type="EMBL" id="KIW75451.1"/>
    </source>
</evidence>
<keyword evidence="4" id="KW-1185">Reference proteome</keyword>
<evidence type="ECO:0000256" key="2">
    <source>
        <dbReference type="SAM" id="MobiDB-lite"/>
    </source>
</evidence>
<dbReference type="InterPro" id="IPR009060">
    <property type="entry name" value="UBA-like_sf"/>
</dbReference>
<dbReference type="HOGENOM" id="CLU_005620_0_0_1"/>
<keyword evidence="1" id="KW-0175">Coiled coil</keyword>
<dbReference type="GO" id="GO:0005829">
    <property type="term" value="C:cytosol"/>
    <property type="evidence" value="ECO:0007669"/>
    <property type="project" value="TreeGrafter"/>
</dbReference>
<dbReference type="EMBL" id="KN846975">
    <property type="protein sequence ID" value="KIW75451.1"/>
    <property type="molecule type" value="Genomic_DNA"/>
</dbReference>
<accession>A0A0D2DCT7</accession>
<reference evidence="3 4" key="1">
    <citation type="submission" date="2015-01" db="EMBL/GenBank/DDBJ databases">
        <title>The Genome Sequence of Fonsecaea pedrosoi CBS 271.37.</title>
        <authorList>
            <consortium name="The Broad Institute Genomics Platform"/>
            <person name="Cuomo C."/>
            <person name="de Hoog S."/>
            <person name="Gorbushina A."/>
            <person name="Stielow B."/>
            <person name="Teixiera M."/>
            <person name="Abouelleil A."/>
            <person name="Chapman S.B."/>
            <person name="Priest M."/>
            <person name="Young S.K."/>
            <person name="Wortman J."/>
            <person name="Nusbaum C."/>
            <person name="Birren B."/>
        </authorList>
    </citation>
    <scope>NUCLEOTIDE SEQUENCE [LARGE SCALE GENOMIC DNA]</scope>
    <source>
        <strain evidence="3 4">CBS 271.37</strain>
    </source>
</reference>
<proteinExistence type="predicted"/>
<organism evidence="3 4">
    <name type="scientific">Fonsecaea pedrosoi CBS 271.37</name>
    <dbReference type="NCBI Taxonomy" id="1442368"/>
    <lineage>
        <taxon>Eukaryota</taxon>
        <taxon>Fungi</taxon>
        <taxon>Dikarya</taxon>
        <taxon>Ascomycota</taxon>
        <taxon>Pezizomycotina</taxon>
        <taxon>Eurotiomycetes</taxon>
        <taxon>Chaetothyriomycetidae</taxon>
        <taxon>Chaetothyriales</taxon>
        <taxon>Herpotrichiellaceae</taxon>
        <taxon>Fonsecaea</taxon>
    </lineage>
</organism>
<dbReference type="Gene3D" id="1.10.8.10">
    <property type="entry name" value="DNA helicase RuvA subunit, C-terminal domain"/>
    <property type="match status" value="1"/>
</dbReference>
<dbReference type="Pfam" id="PF14555">
    <property type="entry name" value="UBA_4"/>
    <property type="match status" value="1"/>
</dbReference>
<name>A0A0D2DCT7_9EURO</name>
<dbReference type="OrthoDB" id="4489171at2759"/>
<evidence type="ECO:0000256" key="1">
    <source>
        <dbReference type="SAM" id="Coils"/>
    </source>
</evidence>
<evidence type="ECO:0000313" key="4">
    <source>
        <dbReference type="Proteomes" id="UP000053029"/>
    </source>
</evidence>
<dbReference type="GO" id="GO:0005634">
    <property type="term" value="C:nucleus"/>
    <property type="evidence" value="ECO:0007669"/>
    <property type="project" value="TreeGrafter"/>
</dbReference>
<dbReference type="RefSeq" id="XP_013279259.1">
    <property type="nucleotide sequence ID" value="XM_013423805.1"/>
</dbReference>
<feature type="compositionally biased region" description="Polar residues" evidence="2">
    <location>
        <begin position="716"/>
        <end position="732"/>
    </location>
</feature>
<dbReference type="Proteomes" id="UP000053029">
    <property type="component" value="Unassembled WGS sequence"/>
</dbReference>
<evidence type="ECO:0008006" key="5">
    <source>
        <dbReference type="Google" id="ProtNLM"/>
    </source>
</evidence>
<feature type="region of interest" description="Disordered" evidence="2">
    <location>
        <begin position="707"/>
        <end position="770"/>
    </location>
</feature>
<dbReference type="VEuPathDB" id="FungiDB:Z517_10192"/>
<sequence length="815" mass="90705">MAGAQPTRDQISQLCAITQVDEGSARVLLKKNNNDVNNAINAFFEDPVRSVIEEPLASSDWQYQDNIPFQDDASMGGVAALSRPPSRVDNSMMDLSCEHATASASNVKSLKEQEELNDPDLQRAMAESLGQGLPAQEDGVTTAGTNFGPANREYYDPSSWALTTYSTSREIIEHPPPSKRRRIGGAPAFLRGSKETGYLGSLLTIYHNIPLARQALLMPALKVHAYAHDNSWWSGATDENTKALSTDNSLRIDRQDCNLLSEVQCLMAFLDRTTRAYGSVDALADLQAIRSRNDATPFHRFLEAWTTAASKQAPQEQLTQVFSSVATKAGGPGDPEVVEKTLNCIDPFINHFPGETLTDLLDNTIWDDEHGNIDDVWISHCAEIFTIRVHDPNSTSRSSDLQLDPVWYPDRYMYECREQMQQIRTELQSIRREIDQYTHVQRRCQIYKSSDNRLLDVAEVLNSAVKASTTVLGKKSVSNGFLNSQVSEAEDTVTQADADELDSAVRSVLKKIRQKLDSLELRKSELRFRSRQITMRLTKPTLEMPDLPHRKYTLQGVATKPGVTYFRVHNTRTDLLIDDDMLDPDSVQGDWWRTAWLQEDAQPAIYSPPMVGPVTRAQAEASKMSETNLYSVTRVEEAEVLEAVKKEYNSVLLVYANENAMNFQPGELSISLRHFVDRDNQAFAEELQQEEGPLLGAAADHEAETEFEDIPLIDPTASSGSVRELTPMSTSSPEREEAAHASPEGVTEDSSGHSLEQPPSYEESISKQEMLEKKGNKIGLYAEQMLQRYGSDAVRGKGENESGGGFLEVEDANAV</sequence>